<evidence type="ECO:0000313" key="1">
    <source>
        <dbReference type="EnsemblPlants" id="KQK97280"/>
    </source>
</evidence>
<proteinExistence type="predicted"/>
<reference evidence="1" key="2">
    <citation type="submission" date="2018-08" db="UniProtKB">
        <authorList>
            <consortium name="EnsemblPlants"/>
        </authorList>
    </citation>
    <scope>IDENTIFICATION</scope>
    <source>
        <strain evidence="1">Yugu1</strain>
    </source>
</reference>
<sequence length="44" mass="5085">MVSEYCRPAVIWYQQDGHGFSRFLCCAASFLWSQGHYIFGCFGD</sequence>
<dbReference type="EMBL" id="AGNK02004349">
    <property type="status" value="NOT_ANNOTATED_CDS"/>
    <property type="molecule type" value="Genomic_DNA"/>
</dbReference>
<reference evidence="2" key="1">
    <citation type="journal article" date="2012" name="Nat. Biotechnol.">
        <title>Reference genome sequence of the model plant Setaria.</title>
        <authorList>
            <person name="Bennetzen J.L."/>
            <person name="Schmutz J."/>
            <person name="Wang H."/>
            <person name="Percifield R."/>
            <person name="Hawkins J."/>
            <person name="Pontaroli A.C."/>
            <person name="Estep M."/>
            <person name="Feng L."/>
            <person name="Vaughn J.N."/>
            <person name="Grimwood J."/>
            <person name="Jenkins J."/>
            <person name="Barry K."/>
            <person name="Lindquist E."/>
            <person name="Hellsten U."/>
            <person name="Deshpande S."/>
            <person name="Wang X."/>
            <person name="Wu X."/>
            <person name="Mitros T."/>
            <person name="Triplett J."/>
            <person name="Yang X."/>
            <person name="Ye C.Y."/>
            <person name="Mauro-Herrera M."/>
            <person name="Wang L."/>
            <person name="Li P."/>
            <person name="Sharma M."/>
            <person name="Sharma R."/>
            <person name="Ronald P.C."/>
            <person name="Panaud O."/>
            <person name="Kellogg E.A."/>
            <person name="Brutnell T.P."/>
            <person name="Doust A.N."/>
            <person name="Tuskan G.A."/>
            <person name="Rokhsar D."/>
            <person name="Devos K.M."/>
        </authorList>
    </citation>
    <scope>NUCLEOTIDE SEQUENCE [LARGE SCALE GENOMIC DNA]</scope>
    <source>
        <strain evidence="2">cv. Yugu1</strain>
    </source>
</reference>
<dbReference type="Proteomes" id="UP000004995">
    <property type="component" value="Unassembled WGS sequence"/>
</dbReference>
<name>K3YFP8_SETIT</name>
<dbReference type="InParanoid" id="K3YFP8"/>
<accession>K3YFP8</accession>
<keyword evidence="2" id="KW-1185">Reference proteome</keyword>
<dbReference type="AlphaFoldDB" id="K3YFP8"/>
<evidence type="ECO:0000313" key="2">
    <source>
        <dbReference type="Proteomes" id="UP000004995"/>
    </source>
</evidence>
<protein>
    <submittedName>
        <fullName evidence="1">Uncharacterized protein</fullName>
    </submittedName>
</protein>
<organism evidence="1 2">
    <name type="scientific">Setaria italica</name>
    <name type="common">Foxtail millet</name>
    <name type="synonym">Panicum italicum</name>
    <dbReference type="NCBI Taxonomy" id="4555"/>
    <lineage>
        <taxon>Eukaryota</taxon>
        <taxon>Viridiplantae</taxon>
        <taxon>Streptophyta</taxon>
        <taxon>Embryophyta</taxon>
        <taxon>Tracheophyta</taxon>
        <taxon>Spermatophyta</taxon>
        <taxon>Magnoliopsida</taxon>
        <taxon>Liliopsida</taxon>
        <taxon>Poales</taxon>
        <taxon>Poaceae</taxon>
        <taxon>PACMAD clade</taxon>
        <taxon>Panicoideae</taxon>
        <taxon>Panicodae</taxon>
        <taxon>Paniceae</taxon>
        <taxon>Cenchrinae</taxon>
        <taxon>Setaria</taxon>
    </lineage>
</organism>
<dbReference type="EnsemblPlants" id="KQK97280">
    <property type="protein sequence ID" value="KQK97280"/>
    <property type="gene ID" value="SETIT_013066mg"/>
</dbReference>
<dbReference type="HOGENOM" id="CLU_3225576_0_0_1"/>
<dbReference type="Gramene" id="KQK97280">
    <property type="protein sequence ID" value="KQK97280"/>
    <property type="gene ID" value="SETIT_013066mg"/>
</dbReference>